<dbReference type="Proteomes" id="UP000699462">
    <property type="component" value="Unassembled WGS sequence"/>
</dbReference>
<dbReference type="OrthoDB" id="2150121at2759"/>
<sequence length="131" mass="15165">MDMTNQNQARQSDYRKEVEAIKQRISNRPLLVTQQAQSIARKRMEEKIDNSLKHSGLDPRKPLSVKTSEKLIRTRPDSPTAKRWNSQDEVEGIACYLFLTVNYLFKDKSESELKPYGTFQIGQVIADFAFI</sequence>
<accession>A0A8T0DM80</accession>
<feature type="region of interest" description="Disordered" evidence="1">
    <location>
        <begin position="50"/>
        <end position="84"/>
    </location>
</feature>
<dbReference type="EMBL" id="JTDF01003400">
    <property type="protein sequence ID" value="KAF8567837.1"/>
    <property type="molecule type" value="Genomic_DNA"/>
</dbReference>
<protein>
    <submittedName>
        <fullName evidence="2">Uncharacterized protein</fullName>
    </submittedName>
</protein>
<evidence type="ECO:0000256" key="1">
    <source>
        <dbReference type="SAM" id="MobiDB-lite"/>
    </source>
</evidence>
<gene>
    <name evidence="2" type="ORF">P879_00137</name>
</gene>
<evidence type="ECO:0000313" key="2">
    <source>
        <dbReference type="EMBL" id="KAF8567837.1"/>
    </source>
</evidence>
<organism evidence="2 3">
    <name type="scientific">Paragonimus westermani</name>
    <dbReference type="NCBI Taxonomy" id="34504"/>
    <lineage>
        <taxon>Eukaryota</taxon>
        <taxon>Metazoa</taxon>
        <taxon>Spiralia</taxon>
        <taxon>Lophotrochozoa</taxon>
        <taxon>Platyhelminthes</taxon>
        <taxon>Trematoda</taxon>
        <taxon>Digenea</taxon>
        <taxon>Plagiorchiida</taxon>
        <taxon>Troglotremata</taxon>
        <taxon>Troglotrematidae</taxon>
        <taxon>Paragonimus</taxon>
    </lineage>
</organism>
<dbReference type="AlphaFoldDB" id="A0A8T0DM80"/>
<reference evidence="2 3" key="1">
    <citation type="submission" date="2019-07" db="EMBL/GenBank/DDBJ databases">
        <title>Annotation for the trematode Paragonimus westermani.</title>
        <authorList>
            <person name="Choi Y.-J."/>
        </authorList>
    </citation>
    <scope>NUCLEOTIDE SEQUENCE [LARGE SCALE GENOMIC DNA]</scope>
    <source>
        <strain evidence="2">180907_Pwestermani</strain>
    </source>
</reference>
<keyword evidence="3" id="KW-1185">Reference proteome</keyword>
<name>A0A8T0DM80_9TREM</name>
<comment type="caution">
    <text evidence="2">The sequence shown here is derived from an EMBL/GenBank/DDBJ whole genome shotgun (WGS) entry which is preliminary data.</text>
</comment>
<evidence type="ECO:0000313" key="3">
    <source>
        <dbReference type="Proteomes" id="UP000699462"/>
    </source>
</evidence>
<feature type="compositionally biased region" description="Basic and acidic residues" evidence="1">
    <location>
        <begin position="50"/>
        <end position="76"/>
    </location>
</feature>
<proteinExistence type="predicted"/>